<reference evidence="3" key="1">
    <citation type="submission" date="2021-01" db="UniProtKB">
        <authorList>
            <consortium name="EnsemblMetazoa"/>
        </authorList>
    </citation>
    <scope>IDENTIFICATION</scope>
</reference>
<accession>A0A7M5X2N8</accession>
<organism evidence="3 4">
    <name type="scientific">Clytia hemisphaerica</name>
    <dbReference type="NCBI Taxonomy" id="252671"/>
    <lineage>
        <taxon>Eukaryota</taxon>
        <taxon>Metazoa</taxon>
        <taxon>Cnidaria</taxon>
        <taxon>Hydrozoa</taxon>
        <taxon>Hydroidolina</taxon>
        <taxon>Leptothecata</taxon>
        <taxon>Obeliida</taxon>
        <taxon>Clytiidae</taxon>
        <taxon>Clytia</taxon>
    </lineage>
</organism>
<dbReference type="EnsemblMetazoa" id="CLYHEMT016853.1">
    <property type="protein sequence ID" value="CLYHEMP016853.1"/>
    <property type="gene ID" value="CLYHEMG016853"/>
</dbReference>
<protein>
    <recommendedName>
        <fullName evidence="2">SAM domain-containing protein</fullName>
    </recommendedName>
</protein>
<dbReference type="Gene3D" id="1.10.150.50">
    <property type="entry name" value="Transcription Factor, Ets-1"/>
    <property type="match status" value="2"/>
</dbReference>
<feature type="domain" description="SAM" evidence="2">
    <location>
        <begin position="587"/>
        <end position="642"/>
    </location>
</feature>
<dbReference type="PANTHER" id="PTHR14454:SF11">
    <property type="entry name" value="SERRANO, ISOFORM F"/>
    <property type="match status" value="1"/>
</dbReference>
<sequence length="742" mass="85686">MIRRIKSQKMTVSRGAGERSSISTTQFKSKLALALSNSVNGEGKEAVPRRGDYVLMEHLLDKHELPLTVNIKNFGKRNNNNTETQQRYNGISTIQTCRYSTTLQCVTATSGRELNIPISRESQSVVVNFLSIDNTALYRTLGEVRCKKRDQNILWFTSTKPFVNDKSTFHAGQIFSFAPAGLLSSFKRDRNIRGVTVFAYPSLRKYYLSLEAEGDFRKCDAPTTTQTIELSELLKSANFPFFINIPHTNSDSMGDLSNFTGRYFVKSKMEHTVLYISKKFRGSLQIHSFPVNRDLYAKVLTGRRPIDRLEKEEIDLMIRCFEGNSKRDANGYCFKTYNEVGIIRLLEEIFLELDQFKEEGVYTRLLTKKPINRKSIQKRVIKTYLRNNQQRKNADTASRYLQSVDGKSDSIFDDETKQNYVNESLFDGQMTEDNVKKRKTRELVVEFDDGGYVIIPFDGNSPKVSVGNDAQTLRHTDNLAYNYHQNSCDDDEDASDEDLESEVVYDKTCDEDDYHQMYDLTCDQHIYTYISCEELDKLSSGKQTNSDKTSPTGQPDERYSTVYDYSYAEHFTRATSPMGRSNIAQLSVEEVGNLLKVNLMKHHVSLFQEHQIDGEKLQALSERDFIEMNLTKFEARKLTSYLDGWRGKEGSATDHATWLSKLAKDWTVNDVIKYLQHINMISFQRFVQRHSIDGFLLKQILKDDVMESLNDEHSLVLRKTDILRLRNYVMEDEKPKFRFFDV</sequence>
<dbReference type="AlphaFoldDB" id="A0A7M5X2N8"/>
<evidence type="ECO:0000259" key="2">
    <source>
        <dbReference type="Pfam" id="PF00536"/>
    </source>
</evidence>
<dbReference type="InterPro" id="IPR001660">
    <property type="entry name" value="SAM"/>
</dbReference>
<dbReference type="PANTHER" id="PTHR14454">
    <property type="entry name" value="GRB2-ASSOCIATED AND REGULATOR OF MAPK PROTEIN FAMILY MEMBER"/>
    <property type="match status" value="1"/>
</dbReference>
<dbReference type="InterPro" id="IPR013761">
    <property type="entry name" value="SAM/pointed_sf"/>
</dbReference>
<dbReference type="InterPro" id="IPR052281">
    <property type="entry name" value="GAREM"/>
</dbReference>
<feature type="region of interest" description="Disordered" evidence="1">
    <location>
        <begin position="1"/>
        <end position="21"/>
    </location>
</feature>
<dbReference type="SUPFAM" id="SSF47769">
    <property type="entry name" value="SAM/Pointed domain"/>
    <property type="match status" value="2"/>
</dbReference>
<name>A0A7M5X2N8_9CNID</name>
<evidence type="ECO:0000313" key="3">
    <source>
        <dbReference type="EnsemblMetazoa" id="CLYHEMP016853.1"/>
    </source>
</evidence>
<evidence type="ECO:0000256" key="1">
    <source>
        <dbReference type="SAM" id="MobiDB-lite"/>
    </source>
</evidence>
<dbReference type="OrthoDB" id="6077228at2759"/>
<evidence type="ECO:0000313" key="4">
    <source>
        <dbReference type="Proteomes" id="UP000594262"/>
    </source>
</evidence>
<dbReference type="Pfam" id="PF00536">
    <property type="entry name" value="SAM_1"/>
    <property type="match status" value="1"/>
</dbReference>
<dbReference type="Proteomes" id="UP000594262">
    <property type="component" value="Unplaced"/>
</dbReference>
<keyword evidence="4" id="KW-1185">Reference proteome</keyword>
<proteinExistence type="predicted"/>